<protein>
    <recommendedName>
        <fullName evidence="3">Quercetin dioxygenase-like cupin family protein</fullName>
    </recommendedName>
</protein>
<dbReference type="InterPro" id="IPR014710">
    <property type="entry name" value="RmlC-like_jellyroll"/>
</dbReference>
<dbReference type="PANTHER" id="PTHR37694:SF1">
    <property type="entry name" value="SLR8022 PROTEIN"/>
    <property type="match status" value="1"/>
</dbReference>
<comment type="caution">
    <text evidence="1">The sequence shown here is derived from an EMBL/GenBank/DDBJ whole genome shotgun (WGS) entry which is preliminary data.</text>
</comment>
<dbReference type="SUPFAM" id="SSF51182">
    <property type="entry name" value="RmlC-like cupins"/>
    <property type="match status" value="1"/>
</dbReference>
<dbReference type="InterPro" id="IPR011051">
    <property type="entry name" value="RmlC_Cupin_sf"/>
</dbReference>
<organism evidence="1 2">
    <name type="scientific">Pseudonocardia cypriaca</name>
    <dbReference type="NCBI Taxonomy" id="882449"/>
    <lineage>
        <taxon>Bacteria</taxon>
        <taxon>Bacillati</taxon>
        <taxon>Actinomycetota</taxon>
        <taxon>Actinomycetes</taxon>
        <taxon>Pseudonocardiales</taxon>
        <taxon>Pseudonocardiaceae</taxon>
        <taxon>Pseudonocardia</taxon>
    </lineage>
</organism>
<dbReference type="AlphaFoldDB" id="A0A543FSW8"/>
<dbReference type="RefSeq" id="WP_142103761.1">
    <property type="nucleotide sequence ID" value="NZ_VFPH01000002.1"/>
</dbReference>
<proteinExistence type="predicted"/>
<reference evidence="1 2" key="1">
    <citation type="submission" date="2019-06" db="EMBL/GenBank/DDBJ databases">
        <title>Sequencing the genomes of 1000 actinobacteria strains.</title>
        <authorList>
            <person name="Klenk H.-P."/>
        </authorList>
    </citation>
    <scope>NUCLEOTIDE SEQUENCE [LARGE SCALE GENOMIC DNA]</scope>
    <source>
        <strain evidence="1 2">DSM 45511</strain>
    </source>
</reference>
<dbReference type="Proteomes" id="UP000319818">
    <property type="component" value="Unassembled WGS sequence"/>
</dbReference>
<gene>
    <name evidence="1" type="ORF">FB388_4089</name>
</gene>
<dbReference type="EMBL" id="VFPH01000002">
    <property type="protein sequence ID" value="TQM36901.1"/>
    <property type="molecule type" value="Genomic_DNA"/>
</dbReference>
<evidence type="ECO:0008006" key="3">
    <source>
        <dbReference type="Google" id="ProtNLM"/>
    </source>
</evidence>
<dbReference type="OrthoDB" id="5190473at2"/>
<dbReference type="Gene3D" id="2.60.120.10">
    <property type="entry name" value="Jelly Rolls"/>
    <property type="match status" value="1"/>
</dbReference>
<name>A0A543FSW8_9PSEU</name>
<accession>A0A543FSW8</accession>
<sequence length="116" mass="12362">MQKLSLDALAREQLDAARRSPAGRAAHTAVGGHEHVMRQTVIALLRGRSLAEHVNPGEATVHVLLGRVRLVSGDNAWDGRRGDLLIVPPASHSLEALEDAAVLLTVAKRSSHTSSL</sequence>
<keyword evidence="2" id="KW-1185">Reference proteome</keyword>
<dbReference type="PANTHER" id="PTHR37694">
    <property type="entry name" value="SLR8022 PROTEIN"/>
    <property type="match status" value="1"/>
</dbReference>
<evidence type="ECO:0000313" key="2">
    <source>
        <dbReference type="Proteomes" id="UP000319818"/>
    </source>
</evidence>
<dbReference type="CDD" id="cd02230">
    <property type="entry name" value="cupin_HP0902-like"/>
    <property type="match status" value="1"/>
</dbReference>
<evidence type="ECO:0000313" key="1">
    <source>
        <dbReference type="EMBL" id="TQM36901.1"/>
    </source>
</evidence>